<dbReference type="Proteomes" id="UP001333110">
    <property type="component" value="Unassembled WGS sequence"/>
</dbReference>
<comment type="caution">
    <text evidence="1">The sequence shown here is derived from an EMBL/GenBank/DDBJ whole genome shotgun (WGS) entry which is preliminary data.</text>
</comment>
<accession>A0AAN7S2H1</accession>
<sequence>MMSAKLNIGQKHVSHKQGKPHIEILHRQHTSEHLILHYLGLERLSSSILLQFKWDVEKPERVQWKGYQDKQSRANNLREQVWELDLFSLVLMHDNQEQE</sequence>
<feature type="non-terminal residue" evidence="1">
    <location>
        <position position="99"/>
    </location>
</feature>
<evidence type="ECO:0000313" key="2">
    <source>
        <dbReference type="Proteomes" id="UP001333110"/>
    </source>
</evidence>
<organism evidence="1 2">
    <name type="scientific">Mycteria americana</name>
    <name type="common">Wood stork</name>
    <dbReference type="NCBI Taxonomy" id="33587"/>
    <lineage>
        <taxon>Eukaryota</taxon>
        <taxon>Metazoa</taxon>
        <taxon>Chordata</taxon>
        <taxon>Craniata</taxon>
        <taxon>Vertebrata</taxon>
        <taxon>Euteleostomi</taxon>
        <taxon>Archelosauria</taxon>
        <taxon>Archosauria</taxon>
        <taxon>Dinosauria</taxon>
        <taxon>Saurischia</taxon>
        <taxon>Theropoda</taxon>
        <taxon>Coelurosauria</taxon>
        <taxon>Aves</taxon>
        <taxon>Neognathae</taxon>
        <taxon>Neoaves</taxon>
        <taxon>Aequornithes</taxon>
        <taxon>Ciconiiformes</taxon>
        <taxon>Ciconiidae</taxon>
        <taxon>Mycteria</taxon>
    </lineage>
</organism>
<evidence type="ECO:0000313" key="1">
    <source>
        <dbReference type="EMBL" id="KAK4825980.1"/>
    </source>
</evidence>
<dbReference type="AlphaFoldDB" id="A0AAN7S2H1"/>
<keyword evidence="2" id="KW-1185">Reference proteome</keyword>
<reference evidence="1 2" key="1">
    <citation type="journal article" date="2023" name="J. Hered.">
        <title>Chromosome-level genome of the wood stork (Mycteria americana) provides insight into avian chromosome evolution.</title>
        <authorList>
            <person name="Flamio R. Jr."/>
            <person name="Ramstad K.M."/>
        </authorList>
    </citation>
    <scope>NUCLEOTIDE SEQUENCE [LARGE SCALE GENOMIC DNA]</scope>
    <source>
        <strain evidence="1">JAX WOST 10</strain>
    </source>
</reference>
<gene>
    <name evidence="1" type="ORF">QYF61_003549</name>
</gene>
<dbReference type="EMBL" id="JAUNZN010000002">
    <property type="protein sequence ID" value="KAK4825980.1"/>
    <property type="molecule type" value="Genomic_DNA"/>
</dbReference>
<protein>
    <submittedName>
        <fullName evidence="1">Uncharacterized protein</fullName>
    </submittedName>
</protein>
<name>A0AAN7S2H1_MYCAM</name>
<proteinExistence type="predicted"/>